<reference evidence="3" key="1">
    <citation type="submission" date="2019-04" db="EMBL/GenBank/DDBJ databases">
        <title>Friends and foes A comparative genomics studyof 23 Aspergillus species from section Flavi.</title>
        <authorList>
            <consortium name="DOE Joint Genome Institute"/>
            <person name="Kjaerbolling I."/>
            <person name="Vesth T."/>
            <person name="Frisvad J.C."/>
            <person name="Nybo J.L."/>
            <person name="Theobald S."/>
            <person name="Kildgaard S."/>
            <person name="Isbrandt T."/>
            <person name="Kuo A."/>
            <person name="Sato A."/>
            <person name="Lyhne E.K."/>
            <person name="Kogle M.E."/>
            <person name="Wiebenga A."/>
            <person name="Kun R.S."/>
            <person name="Lubbers R.J."/>
            <person name="Makela M.R."/>
            <person name="Barry K."/>
            <person name="Chovatia M."/>
            <person name="Clum A."/>
            <person name="Daum C."/>
            <person name="Haridas S."/>
            <person name="He G."/>
            <person name="LaButti K."/>
            <person name="Lipzen A."/>
            <person name="Mondo S."/>
            <person name="Riley R."/>
            <person name="Salamov A."/>
            <person name="Simmons B.A."/>
            <person name="Magnuson J.K."/>
            <person name="Henrissat B."/>
            <person name="Mortensen U.H."/>
            <person name="Larsen T.O."/>
            <person name="Devries R.P."/>
            <person name="Grigoriev I.V."/>
            <person name="Machida M."/>
            <person name="Baker S.E."/>
            <person name="Andersen M.R."/>
        </authorList>
    </citation>
    <scope>NUCLEOTIDE SEQUENCE [LARGE SCALE GENOMIC DNA]</scope>
    <source>
        <strain evidence="3">CBS 553.77</strain>
    </source>
</reference>
<protein>
    <recommendedName>
        <fullName evidence="1">Peptidase C45 hydrolase domain-containing protein</fullName>
    </recommendedName>
</protein>
<dbReference type="InterPro" id="IPR047801">
    <property type="entry name" value="Peptidase_C45"/>
</dbReference>
<sequence>MSWPTVLQPAEEFRASRDHKTPDLCVEMQGIARVSTQNWVLMEIELSGKPRIYLVTEGGIVGKIGCNNAGVPIHVPLCLCLESTSVAGALQTVSSLGVASSQHILIADSTTSLSLELSPLGDMHLKEDECGIVTHTNHSIENKDSGLADNSIKEDPIMPTLLRQQIFSDTYNAPQSICSQGDSSAIEQCIRSPKRFL</sequence>
<dbReference type="PANTHER" id="PTHR34180:SF1">
    <property type="entry name" value="BETA-ALANYL-DOPAMINE_CARCININE HYDROLASE"/>
    <property type="match status" value="1"/>
</dbReference>
<dbReference type="PANTHER" id="PTHR34180">
    <property type="entry name" value="PEPTIDASE C45"/>
    <property type="match status" value="1"/>
</dbReference>
<dbReference type="Pfam" id="PF03417">
    <property type="entry name" value="AAT"/>
    <property type="match status" value="1"/>
</dbReference>
<gene>
    <name evidence="2" type="ORF">BDV28DRAFT_156432</name>
</gene>
<name>A0A5N6Z8Y8_9EURO</name>
<keyword evidence="3" id="KW-1185">Reference proteome</keyword>
<dbReference type="EMBL" id="ML739079">
    <property type="protein sequence ID" value="KAE8354132.1"/>
    <property type="molecule type" value="Genomic_DNA"/>
</dbReference>
<evidence type="ECO:0000259" key="1">
    <source>
        <dbReference type="Pfam" id="PF03417"/>
    </source>
</evidence>
<proteinExistence type="predicted"/>
<feature type="domain" description="Peptidase C45 hydrolase" evidence="1">
    <location>
        <begin position="67"/>
        <end position="149"/>
    </location>
</feature>
<dbReference type="OrthoDB" id="189997at2759"/>
<dbReference type="Proteomes" id="UP000327118">
    <property type="component" value="Unassembled WGS sequence"/>
</dbReference>
<dbReference type="Gene3D" id="3.60.60.10">
    <property type="entry name" value="Penicillin V Acylase, Chain A"/>
    <property type="match status" value="2"/>
</dbReference>
<evidence type="ECO:0000313" key="2">
    <source>
        <dbReference type="EMBL" id="KAE8354132.1"/>
    </source>
</evidence>
<dbReference type="InterPro" id="IPR005079">
    <property type="entry name" value="Peptidase_C45_hydrolase"/>
</dbReference>
<accession>A0A5N6Z8Y8</accession>
<dbReference type="AlphaFoldDB" id="A0A5N6Z8Y8"/>
<evidence type="ECO:0000313" key="3">
    <source>
        <dbReference type="Proteomes" id="UP000327118"/>
    </source>
</evidence>
<organism evidence="2 3">
    <name type="scientific">Aspergillus coremiiformis</name>
    <dbReference type="NCBI Taxonomy" id="138285"/>
    <lineage>
        <taxon>Eukaryota</taxon>
        <taxon>Fungi</taxon>
        <taxon>Dikarya</taxon>
        <taxon>Ascomycota</taxon>
        <taxon>Pezizomycotina</taxon>
        <taxon>Eurotiomycetes</taxon>
        <taxon>Eurotiomycetidae</taxon>
        <taxon>Eurotiales</taxon>
        <taxon>Aspergillaceae</taxon>
        <taxon>Aspergillus</taxon>
        <taxon>Aspergillus subgen. Circumdati</taxon>
    </lineage>
</organism>